<dbReference type="Proteomes" id="UP000247792">
    <property type="component" value="Unassembled WGS sequence"/>
</dbReference>
<evidence type="ECO:0000313" key="2">
    <source>
        <dbReference type="EMBL" id="PXX46933.1"/>
    </source>
</evidence>
<dbReference type="InterPro" id="IPR013762">
    <property type="entry name" value="Integrase-like_cat_sf"/>
</dbReference>
<evidence type="ECO:0000313" key="3">
    <source>
        <dbReference type="Proteomes" id="UP000247792"/>
    </source>
</evidence>
<evidence type="ECO:0000256" key="1">
    <source>
        <dbReference type="ARBA" id="ARBA00023172"/>
    </source>
</evidence>
<evidence type="ECO:0008006" key="4">
    <source>
        <dbReference type="Google" id="ProtNLM"/>
    </source>
</evidence>
<proteinExistence type="predicted"/>
<accession>A0A318JHV0</accession>
<organism evidence="2 3">
    <name type="scientific">Undibacterium pigrum</name>
    <dbReference type="NCBI Taxonomy" id="401470"/>
    <lineage>
        <taxon>Bacteria</taxon>
        <taxon>Pseudomonadati</taxon>
        <taxon>Pseudomonadota</taxon>
        <taxon>Betaproteobacteria</taxon>
        <taxon>Burkholderiales</taxon>
        <taxon>Oxalobacteraceae</taxon>
        <taxon>Undibacterium</taxon>
    </lineage>
</organism>
<dbReference type="OrthoDB" id="8768428at2"/>
<gene>
    <name evidence="2" type="ORF">DFR42_101509</name>
</gene>
<dbReference type="RefSeq" id="WP_110253367.1">
    <property type="nucleotide sequence ID" value="NZ_QJKB01000001.1"/>
</dbReference>
<dbReference type="GO" id="GO:0015074">
    <property type="term" value="P:DNA integration"/>
    <property type="evidence" value="ECO:0007669"/>
    <property type="project" value="InterPro"/>
</dbReference>
<comment type="caution">
    <text evidence="2">The sequence shown here is derived from an EMBL/GenBank/DDBJ whole genome shotgun (WGS) entry which is preliminary data.</text>
</comment>
<name>A0A318JHV0_9BURK</name>
<dbReference type="SUPFAM" id="SSF56349">
    <property type="entry name" value="DNA breaking-rejoining enzymes"/>
    <property type="match status" value="1"/>
</dbReference>
<dbReference type="GO" id="GO:0006310">
    <property type="term" value="P:DNA recombination"/>
    <property type="evidence" value="ECO:0007669"/>
    <property type="project" value="UniProtKB-KW"/>
</dbReference>
<dbReference type="AlphaFoldDB" id="A0A318JHV0"/>
<dbReference type="GO" id="GO:0003677">
    <property type="term" value="F:DNA binding"/>
    <property type="evidence" value="ECO:0007669"/>
    <property type="project" value="InterPro"/>
</dbReference>
<sequence length="682" mass="76410">MSINLNYLGLAISAPGVTPKSRSFRPPSWPPPKNWVCVEDKDGNPVSRYGDSVIDMTPWVGRTVTFNFGDGPQTQSNGVRIDAANADLLRVLFAWYFWGTRAPRAVATSMNSLKWLRSIIAVCSKEGIKASDLSRFPAVIDKVAASISASAFDVVIGALDRLRDAREVLGFELLDLAGIQRLKTLQPDHEPLQTVYIPPRIWTYIVNRVAECRNDFLSHQKQIEECFAFSVDAYENNGAVEYREKTGKSHRNPFQAIPAVNHYADMTYYGSFADTAQRFGIKDVIEKWSGQITSRRGIVKMTNYFQLVQCAALIDVAAFSLMRVEEASNIRWNCLRWEDDPVNGRIPLIESETTKTDADSNAFWITSPSVEPSIVALQSIARMRLTSAGRWQDGGNPKLITATLEPWSTGRKTTKRVETQPTLKSLAEVFQKFSHLFGLQQLTITEDDLKIARAVCPKLDSERYQVGNLWPLAWHQFRRTGAVNMFASGGISDSSIQLQLKHLNRLMSLYYGRGNTALHLNDNARTLLVNAFYENMGRELASMLTNRYVSPYGEEHKAKLFAPANDGEPVNLVNEGDANHLAKIYRLHQIGGRLTALGACMKSGRCDDADSFSSVASCAGDGDKKPCAHTLFNIERVPANQKRLDAVNHLLSTTQVDTPQYRYLEQEKRGLENYFVYIRKTA</sequence>
<dbReference type="InterPro" id="IPR011010">
    <property type="entry name" value="DNA_brk_join_enz"/>
</dbReference>
<reference evidence="2 3" key="1">
    <citation type="submission" date="2018-05" db="EMBL/GenBank/DDBJ databases">
        <title>Genomic Encyclopedia of Type Strains, Phase IV (KMG-IV): sequencing the most valuable type-strain genomes for metagenomic binning, comparative biology and taxonomic classification.</title>
        <authorList>
            <person name="Goeker M."/>
        </authorList>
    </citation>
    <scope>NUCLEOTIDE SEQUENCE [LARGE SCALE GENOMIC DNA]</scope>
    <source>
        <strain evidence="2 3">DSM 19792</strain>
    </source>
</reference>
<protein>
    <recommendedName>
        <fullName evidence="4">Integrase</fullName>
    </recommendedName>
</protein>
<keyword evidence="1" id="KW-0233">DNA recombination</keyword>
<keyword evidence="3" id="KW-1185">Reference proteome</keyword>
<dbReference type="EMBL" id="QJKB01000001">
    <property type="protein sequence ID" value="PXX46933.1"/>
    <property type="molecule type" value="Genomic_DNA"/>
</dbReference>
<dbReference type="Gene3D" id="1.10.443.10">
    <property type="entry name" value="Intergrase catalytic core"/>
    <property type="match status" value="1"/>
</dbReference>